<dbReference type="PROSITE" id="PS00012">
    <property type="entry name" value="PHOSPHOPANTETHEINE"/>
    <property type="match status" value="2"/>
</dbReference>
<dbReference type="InterPro" id="IPR045851">
    <property type="entry name" value="AMP-bd_C_sf"/>
</dbReference>
<dbReference type="InterPro" id="IPR020806">
    <property type="entry name" value="PKS_PP-bd"/>
</dbReference>
<dbReference type="EMBL" id="SGXM01000002">
    <property type="protein sequence ID" value="RZT39145.1"/>
    <property type="molecule type" value="Genomic_DNA"/>
</dbReference>
<dbReference type="PANTHER" id="PTHR45527:SF14">
    <property type="entry name" value="PLIPASTATIN SYNTHASE SUBUNIT B"/>
    <property type="match status" value="1"/>
</dbReference>
<name>A0A4Q7RZ66_9BURK</name>
<dbReference type="Pfam" id="PF00668">
    <property type="entry name" value="Condensation"/>
    <property type="match status" value="3"/>
</dbReference>
<dbReference type="GO" id="GO:0043041">
    <property type="term" value="P:amino acid activation for nonribosomal peptide biosynthetic process"/>
    <property type="evidence" value="ECO:0007669"/>
    <property type="project" value="TreeGrafter"/>
</dbReference>
<dbReference type="RefSeq" id="WP_130391347.1">
    <property type="nucleotide sequence ID" value="NZ_SGXM01000002.1"/>
</dbReference>
<dbReference type="InterPro" id="IPR001242">
    <property type="entry name" value="Condensation_dom"/>
</dbReference>
<keyword evidence="3" id="KW-0596">Phosphopantetheine</keyword>
<dbReference type="InterPro" id="IPR006162">
    <property type="entry name" value="Ppantetheine_attach_site"/>
</dbReference>
<evidence type="ECO:0000256" key="5">
    <source>
        <dbReference type="ARBA" id="ARBA00022737"/>
    </source>
</evidence>
<dbReference type="GO" id="GO:0044550">
    <property type="term" value="P:secondary metabolite biosynthetic process"/>
    <property type="evidence" value="ECO:0007669"/>
    <property type="project" value="UniProtKB-ARBA"/>
</dbReference>
<dbReference type="PROSITE" id="PS50075">
    <property type="entry name" value="CARRIER"/>
    <property type="match status" value="2"/>
</dbReference>
<dbReference type="InterPro" id="IPR042099">
    <property type="entry name" value="ANL_N_sf"/>
</dbReference>
<dbReference type="CDD" id="cd19531">
    <property type="entry name" value="LCL_NRPS-like"/>
    <property type="match status" value="1"/>
</dbReference>
<dbReference type="CDD" id="cd19534">
    <property type="entry name" value="E_NRPS"/>
    <property type="match status" value="1"/>
</dbReference>
<dbReference type="SUPFAM" id="SSF52777">
    <property type="entry name" value="CoA-dependent acyltransferases"/>
    <property type="match status" value="6"/>
</dbReference>
<reference evidence="7 8" key="1">
    <citation type="journal article" date="2015" name="Stand. Genomic Sci.">
        <title>Genomic Encyclopedia of Bacterial and Archaeal Type Strains, Phase III: the genomes of soil and plant-associated and newly described type strains.</title>
        <authorList>
            <person name="Whitman W.B."/>
            <person name="Woyke T."/>
            <person name="Klenk H.P."/>
            <person name="Zhou Y."/>
            <person name="Lilburn T.G."/>
            <person name="Beck B.J."/>
            <person name="De Vos P."/>
            <person name="Vandamme P."/>
            <person name="Eisen J.A."/>
            <person name="Garrity G."/>
            <person name="Hugenholtz P."/>
            <person name="Kyrpides N.C."/>
        </authorList>
    </citation>
    <scope>NUCLEOTIDE SEQUENCE [LARGE SCALE GENOMIC DNA]</scope>
    <source>
        <strain evidence="7 8">ASC-9842</strain>
    </source>
</reference>
<dbReference type="OrthoDB" id="9154499at2"/>
<dbReference type="Gene3D" id="3.40.50.980">
    <property type="match status" value="2"/>
</dbReference>
<dbReference type="SUPFAM" id="SSF47336">
    <property type="entry name" value="ACP-like"/>
    <property type="match status" value="2"/>
</dbReference>
<dbReference type="InterPro" id="IPR020845">
    <property type="entry name" value="AMP-binding_CS"/>
</dbReference>
<dbReference type="GO" id="GO:0003824">
    <property type="term" value="F:catalytic activity"/>
    <property type="evidence" value="ECO:0007669"/>
    <property type="project" value="UniProtKB-KW"/>
</dbReference>
<feature type="domain" description="Carrier" evidence="6">
    <location>
        <begin position="2509"/>
        <end position="2584"/>
    </location>
</feature>
<dbReference type="NCBIfam" id="TIGR01733">
    <property type="entry name" value="AA-adenyl-dom"/>
    <property type="match status" value="2"/>
</dbReference>
<keyword evidence="4" id="KW-0597">Phosphoprotein</keyword>
<sequence length="2605" mass="277971">MTPSPSAEQAALLALLLEQDADAPPASGTASPAGDDVHDAPLSFSQQRLWFLLQYEPGSTAYNQTRAFVLRGALDRTVLAAALRAVVARHPALRTRFVANAATPGALPRQVVEAAPVFALAEAALAPGIEALHARIDAEAARPFDLAEAPMLRATLLTRGADDHVLLLSLHHIVSDAVSNAVIARDLSTAYGQALAGDTAQLPAPAGSFAAHARRQHERLASGALDAQRDWWRRLLGSHVPALQLPTDRPHGAQPERTARRVDAPLPATLANALRAFCTAQRCTPFVALLAAWQAVLGRYAGQDDFAVGVPHAGRDGHGLDDVVGFFANTHVYRSRVTPGMTGRRLCEALRADALGALGHADLPFEVLLDGMQVPRDAGRTPLFQVMFNLRTVANAAAPATLTLPGLRIEAIEARETGAKFDLILDVEHAPDATTLHLEYDCSLYDDGTAQRLLRHYVAQLAGMLRDPDLPITAAPLLDPADADDATALARQHVAGVPLQRVASPEPAHHQIARHAAHRPDAIALRHGEAVMTYGELDRRANRLAHRLIALGVRPEGRVGIALERSPAMIVAMLAILKAGGAYVPFDPAYPAERLAYLFDDSGIAALLTQASLRHLLPERDGLPVLLPDSDYPANDAWPDSAPAVTVGPNNLAYVIYTSGSTGRPKGAQLEHGNLSRLLAATQHWFGFGASDVWTLFHSYAFDFSVWEIFGALCHGGELVIVPFHVSRSPQDFIALLRQDRVTVLNQTPSAFRALLAQPELYEAPLALRHVIFGGEALDPQALQPWIDRFGDAAPRLINMYGITETTVHVTYRPITRADLAPRAGTRSPIGERIPDLGVRVLDPGLNPVPPGVAGELYIAGDGLARGYLNRPGLTAGRFIPDPFGGDGARLYRTGDLARWLPDGELEYLGRIDQQVKVRGFRIEPGEIEARIMAHGGIGNAAVVALDGPSGARLVAYVVPVAGVMPDIAALRAALAELLPDYMVPAAFVVIDALPLTPNGKLDRRALPAPAFDHAQDFVAPEGDAETALAAIWAEVLGLPRVGRADNFFELGGDSILSLQIVARARAAGWTLTPRQLFERQTLAELAAVAARAAQDCNDDAVPPTGQVPLLPIQADFFAMPVAHRHHWNQSVLLDCQAAPDPDALAAALGDLAAHHDALRMRFTEQAGGWQQSYASLERHPDLLWERQARSEAERLAHCEAAQRSLDLQRGPLLRAVTLQTGDACQLLLVIHHLVVDGVSWRVLVEDLLSAYQSRLRGAAPALPARTASYQRWSLALREHLADRTDEMPHWQALAGVEATLPVDTAGAPPTLAARGDVTVTLPADLTQALLQRAPAAYRTRVNDLLLTAVARAVSGWTGRTRVLVDLESHGRATGVDDTIDLSRTVGWFTTLFPVALDANGEIGDAIRAVKEQLRAVPGEGIGFGLLRHFGTPAQRQALAAVPHPEIVFNYLGQFDATLAAGSPWRRSAGVMGATQDPSAPLSHPLSISGQVCDGQLQLTLAFSRTRHHAATIERLADTIRTELDAVVRHCTSGAQGVTPSDFPLAGLTQAGLDALGLDAAQVHDLYPLSPMQAGMLFHCLYAPDGSAYTNQLRVDVAGLDPARFIAAWNAALARHDSLRSGFLPRGEQPLQWVARDVPLPVIAEDWTGRNAAEIDTFARAQLAQRFDLAHPPLMRLALLRTGADQHHLVWTVHHLLLDGWSTAQLLGEVLRHYAGEPPAPAGGRFADYIGWLQARDTTASETFWRATLQPLDEPTRLMAALPAPASGEGHTEQHLLLDAAETAALATFARNQKVTLNTLVQAAWLLVLQRCTGQQCVAFGATVAGRPADLPAAQQMLGLFINTLPVVASPAPEQTVGDWLRHVQALNLALREHEQTPLYDIQRWAGHGGQALFDSIVVFENYPVDAALRTAPGGLAFGNVSNRAETNYPLTLVLAQTDVLRLTCRFDRARLDEALAARLADSLCHVMRQMAGDPGRLLGQIGLTAGAPMPAVTDEPGQPLAHYRFEAHAATTPDAIALVADGHTLSYRDLNRRANALAARLMAHGVGPDVPVGVLAERSVELVVGLLAVLKAGGVYVPFDPDYPADRLAFMVEDSRVALLLTRHADSALIDACTVPVIDLDEPTPDAAEAANPAVDLHPAHLAYVIYTSGSTGRPKGVGVSHAALAHYLHGVLAPLALPQGLRMAMVSTPAADLGHTVLFGALASGAALHLPERRCVFDAAAFGRYMAEHGIGVLKIVPSHLRALLDGAAAAGVAEADLLPAHTLVLGGEATDATLRARLHAARPACRLLNHYGPTETTVGVLVHAAGTTPHPGAGLPLGQPLAGTSAYVLDTELSPQPTGVAGELYLGGPALARGYLGRAALTADRFVPDPFAGGARLYRTGDRVRRHADGRFEYLGRIDDQVKIRGFRVEPGEVAAQLAALPGIRQAAVVADLAGTGMQLVGYAVPDDGMQPDSADLRRALAAVLPGHMVPATICLLDTLPLTANGKLDRRALPKPDAPAATPGEAPQGELETRLAAIWQDLLRVPAVHRHDNFFALGGHSLLAVQLLSRIQGELGIDAPLALLFGAATLAELAAALPQQQRHADETALLELEAFANSLESV</sequence>
<comment type="caution">
    <text evidence="7">The sequence shown here is derived from an EMBL/GenBank/DDBJ whole genome shotgun (WGS) entry which is preliminary data.</text>
</comment>
<evidence type="ECO:0000256" key="4">
    <source>
        <dbReference type="ARBA" id="ARBA00022553"/>
    </source>
</evidence>
<dbReference type="NCBIfam" id="NF003417">
    <property type="entry name" value="PRK04813.1"/>
    <property type="match status" value="2"/>
</dbReference>
<dbReference type="InterPro" id="IPR025110">
    <property type="entry name" value="AMP-bd_C"/>
</dbReference>
<dbReference type="Pfam" id="PF13193">
    <property type="entry name" value="AMP-binding_C"/>
    <property type="match status" value="2"/>
</dbReference>
<dbReference type="Pfam" id="PF00501">
    <property type="entry name" value="AMP-binding"/>
    <property type="match status" value="2"/>
</dbReference>
<dbReference type="CDD" id="cd17643">
    <property type="entry name" value="A_NRPS_Cytc1-like"/>
    <property type="match status" value="1"/>
</dbReference>
<dbReference type="Gene3D" id="3.40.50.12780">
    <property type="entry name" value="N-terminal domain of ligase-like"/>
    <property type="match status" value="1"/>
</dbReference>
<evidence type="ECO:0000313" key="8">
    <source>
        <dbReference type="Proteomes" id="UP000291078"/>
    </source>
</evidence>
<dbReference type="PANTHER" id="PTHR45527">
    <property type="entry name" value="NONRIBOSOMAL PEPTIDE SYNTHETASE"/>
    <property type="match status" value="1"/>
</dbReference>
<dbReference type="CDD" id="cd19543">
    <property type="entry name" value="DCL_NRPS"/>
    <property type="match status" value="1"/>
</dbReference>
<dbReference type="Gene3D" id="1.10.1200.10">
    <property type="entry name" value="ACP-like"/>
    <property type="match status" value="2"/>
</dbReference>
<evidence type="ECO:0000256" key="3">
    <source>
        <dbReference type="ARBA" id="ARBA00022450"/>
    </source>
</evidence>
<dbReference type="CDD" id="cd05930">
    <property type="entry name" value="A_NRPS"/>
    <property type="match status" value="1"/>
</dbReference>
<evidence type="ECO:0000313" key="7">
    <source>
        <dbReference type="EMBL" id="RZT39145.1"/>
    </source>
</evidence>
<feature type="domain" description="Carrier" evidence="6">
    <location>
        <begin position="1020"/>
        <end position="1094"/>
    </location>
</feature>
<dbReference type="GO" id="GO:0072330">
    <property type="term" value="P:monocarboxylic acid biosynthetic process"/>
    <property type="evidence" value="ECO:0007669"/>
    <property type="project" value="UniProtKB-ARBA"/>
</dbReference>
<evidence type="ECO:0000256" key="2">
    <source>
        <dbReference type="ARBA" id="ARBA00006432"/>
    </source>
</evidence>
<dbReference type="FunFam" id="3.40.50.980:FF:000002">
    <property type="entry name" value="Enterobactin synthetase component F"/>
    <property type="match status" value="1"/>
</dbReference>
<evidence type="ECO:0000259" key="6">
    <source>
        <dbReference type="PROSITE" id="PS50075"/>
    </source>
</evidence>
<dbReference type="FunFam" id="3.40.50.12780:FF:000012">
    <property type="entry name" value="Non-ribosomal peptide synthetase"/>
    <property type="match status" value="2"/>
</dbReference>
<protein>
    <submittedName>
        <fullName evidence="7">Non-ribosomal peptide synthase protein (TIGR01720 family)/amino acid adenylation domain-containing protein</fullName>
    </submittedName>
</protein>
<dbReference type="PROSITE" id="PS00455">
    <property type="entry name" value="AMP_BINDING"/>
    <property type="match status" value="2"/>
</dbReference>
<dbReference type="NCBIfam" id="TIGR01720">
    <property type="entry name" value="NRPS-para261"/>
    <property type="match status" value="1"/>
</dbReference>
<comment type="similarity">
    <text evidence="2">Belongs to the ATP-dependent AMP-binding enzyme family.</text>
</comment>
<dbReference type="GO" id="GO:0005829">
    <property type="term" value="C:cytosol"/>
    <property type="evidence" value="ECO:0007669"/>
    <property type="project" value="TreeGrafter"/>
</dbReference>
<dbReference type="InterPro" id="IPR023213">
    <property type="entry name" value="CAT-like_dom_sf"/>
</dbReference>
<dbReference type="Gene3D" id="3.30.559.10">
    <property type="entry name" value="Chloramphenicol acetyltransferase-like domain"/>
    <property type="match status" value="3"/>
</dbReference>
<dbReference type="Gene3D" id="3.30.559.30">
    <property type="entry name" value="Nonribosomal peptide synthetase, condensation domain"/>
    <property type="match status" value="3"/>
</dbReference>
<evidence type="ECO:0000256" key="1">
    <source>
        <dbReference type="ARBA" id="ARBA00001957"/>
    </source>
</evidence>
<dbReference type="GO" id="GO:0031177">
    <property type="term" value="F:phosphopantetheine binding"/>
    <property type="evidence" value="ECO:0007669"/>
    <property type="project" value="InterPro"/>
</dbReference>
<keyword evidence="8" id="KW-1185">Reference proteome</keyword>
<dbReference type="SUPFAM" id="SSF56801">
    <property type="entry name" value="Acetyl-CoA synthetase-like"/>
    <property type="match status" value="2"/>
</dbReference>
<dbReference type="Gene3D" id="2.30.38.10">
    <property type="entry name" value="Luciferase, Domain 3"/>
    <property type="match status" value="1"/>
</dbReference>
<dbReference type="FunFam" id="1.10.1200.10:FF:000005">
    <property type="entry name" value="Nonribosomal peptide synthetase 1"/>
    <property type="match status" value="1"/>
</dbReference>
<organism evidence="7 8">
    <name type="scientific">Cupriavidus agavae</name>
    <dbReference type="NCBI Taxonomy" id="1001822"/>
    <lineage>
        <taxon>Bacteria</taxon>
        <taxon>Pseudomonadati</taxon>
        <taxon>Pseudomonadota</taxon>
        <taxon>Betaproteobacteria</taxon>
        <taxon>Burkholderiales</taxon>
        <taxon>Burkholderiaceae</taxon>
        <taxon>Cupriavidus</taxon>
    </lineage>
</organism>
<keyword evidence="5" id="KW-0677">Repeat</keyword>
<proteinExistence type="inferred from homology"/>
<gene>
    <name evidence="7" type="ORF">EV147_2339</name>
</gene>
<dbReference type="FunFam" id="2.30.38.10:FF:000001">
    <property type="entry name" value="Non-ribosomal peptide synthetase PvdI"/>
    <property type="match status" value="1"/>
</dbReference>
<dbReference type="InterPro" id="IPR010060">
    <property type="entry name" value="NRPS_synth"/>
</dbReference>
<dbReference type="FunFam" id="3.40.50.980:FF:000001">
    <property type="entry name" value="Non-ribosomal peptide synthetase"/>
    <property type="match status" value="2"/>
</dbReference>
<dbReference type="SMART" id="SM00823">
    <property type="entry name" value="PKS_PP"/>
    <property type="match status" value="2"/>
</dbReference>
<dbReference type="Pfam" id="PF00550">
    <property type="entry name" value="PP-binding"/>
    <property type="match status" value="2"/>
</dbReference>
<dbReference type="Gene3D" id="3.30.300.30">
    <property type="match status" value="2"/>
</dbReference>
<dbReference type="FunFam" id="1.10.1200.10:FF:000016">
    <property type="entry name" value="Non-ribosomal peptide synthase"/>
    <property type="match status" value="1"/>
</dbReference>
<dbReference type="InterPro" id="IPR010071">
    <property type="entry name" value="AA_adenyl_dom"/>
</dbReference>
<dbReference type="InterPro" id="IPR036736">
    <property type="entry name" value="ACP-like_sf"/>
</dbReference>
<dbReference type="InterPro" id="IPR009081">
    <property type="entry name" value="PP-bd_ACP"/>
</dbReference>
<comment type="cofactor">
    <cofactor evidence="1">
        <name>pantetheine 4'-phosphate</name>
        <dbReference type="ChEBI" id="CHEBI:47942"/>
    </cofactor>
</comment>
<dbReference type="FunFam" id="3.30.300.30:FF:000010">
    <property type="entry name" value="Enterobactin synthetase component F"/>
    <property type="match status" value="2"/>
</dbReference>
<dbReference type="InterPro" id="IPR000873">
    <property type="entry name" value="AMP-dep_synth/lig_dom"/>
</dbReference>
<accession>A0A4Q7RZ66</accession>
<dbReference type="Proteomes" id="UP000291078">
    <property type="component" value="Unassembled WGS sequence"/>
</dbReference>